<comment type="caution">
    <text evidence="3">The sequence shown here is derived from an EMBL/GenBank/DDBJ whole genome shotgun (WGS) entry which is preliminary data.</text>
</comment>
<dbReference type="PANTHER" id="PTHR38781:SF1">
    <property type="entry name" value="ANTITOXIN DINJ-RELATED"/>
    <property type="match status" value="1"/>
</dbReference>
<organism evidence="3 5">
    <name type="scientific">Treponema socranskii subsp. socranskii VPI DR56BR1116 = ATCC 35536</name>
    <dbReference type="NCBI Taxonomy" id="1125725"/>
    <lineage>
        <taxon>Bacteria</taxon>
        <taxon>Pseudomonadati</taxon>
        <taxon>Spirochaetota</taxon>
        <taxon>Spirochaetia</taxon>
        <taxon>Spirochaetales</taxon>
        <taxon>Treponemataceae</taxon>
        <taxon>Treponema</taxon>
    </lineage>
</organism>
<accession>U1FM93</accession>
<comment type="similarity">
    <text evidence="1">Belongs to the RelB/DinJ antitoxin family.</text>
</comment>
<dbReference type="GO" id="GO:0000987">
    <property type="term" value="F:cis-regulatory region sequence-specific DNA binding"/>
    <property type="evidence" value="ECO:0007669"/>
    <property type="project" value="InterPro"/>
</dbReference>
<dbReference type="AlphaFoldDB" id="U1FM93"/>
<evidence type="ECO:0000256" key="2">
    <source>
        <dbReference type="ARBA" id="ARBA00022649"/>
    </source>
</evidence>
<dbReference type="GO" id="GO:0006355">
    <property type="term" value="P:regulation of DNA-templated transcription"/>
    <property type="evidence" value="ECO:0007669"/>
    <property type="project" value="InterPro"/>
</dbReference>
<reference evidence="5 6" key="1">
    <citation type="submission" date="2013-08" db="EMBL/GenBank/DDBJ databases">
        <authorList>
            <person name="Durkin A.S."/>
            <person name="Haft D.R."/>
            <person name="McCorrison J."/>
            <person name="Torralba M."/>
            <person name="Gillis M."/>
            <person name="Haft D.H."/>
            <person name="Methe B."/>
            <person name="Sutton G."/>
            <person name="Nelson K.E."/>
        </authorList>
    </citation>
    <scope>NUCLEOTIDE SEQUENCE [LARGE SCALE GENOMIC DNA]</scope>
    <source>
        <strain evidence="4 6">ATCC 35536</strain>
        <strain evidence="3 5">VPI DR56BR1116</strain>
    </source>
</reference>
<evidence type="ECO:0000313" key="4">
    <source>
        <dbReference type="EMBL" id="ERK03177.1"/>
    </source>
</evidence>
<dbReference type="EMBL" id="AVQI01000042">
    <property type="protein sequence ID" value="ERK03177.1"/>
    <property type="molecule type" value="Genomic_DNA"/>
</dbReference>
<dbReference type="GO" id="GO:0015643">
    <property type="term" value="F:toxic substance binding"/>
    <property type="evidence" value="ECO:0007669"/>
    <property type="project" value="InterPro"/>
</dbReference>
<dbReference type="PANTHER" id="PTHR38781">
    <property type="entry name" value="ANTITOXIN DINJ-RELATED"/>
    <property type="match status" value="1"/>
</dbReference>
<dbReference type="GO" id="GO:0006351">
    <property type="term" value="P:DNA-templated transcription"/>
    <property type="evidence" value="ECO:0007669"/>
    <property type="project" value="TreeGrafter"/>
</dbReference>
<dbReference type="InterPro" id="IPR026262">
    <property type="entry name" value="DinJ"/>
</dbReference>
<dbReference type="Gene3D" id="1.10.1220.10">
    <property type="entry name" value="Met repressor-like"/>
    <property type="match status" value="1"/>
</dbReference>
<dbReference type="GO" id="GO:0044010">
    <property type="term" value="P:single-species biofilm formation"/>
    <property type="evidence" value="ECO:0007669"/>
    <property type="project" value="InterPro"/>
</dbReference>
<sequence length="88" mass="10204">MTATINIKTDARLKKQAGKLFADLGMNMTSALNLFLRQAVREKRIPFEVADVPNAVTRAAMRESERMLHDPNTKYYTDLDEMWRDIEE</sequence>
<name>U1FM93_TRESO</name>
<keyword evidence="6" id="KW-1185">Reference proteome</keyword>
<keyword evidence="2" id="KW-1277">Toxin-antitoxin system</keyword>
<evidence type="ECO:0000313" key="5">
    <source>
        <dbReference type="Proteomes" id="UP000016412"/>
    </source>
</evidence>
<dbReference type="RefSeq" id="WP_021330427.1">
    <property type="nucleotide sequence ID" value="NZ_AUZJ01000039.1"/>
</dbReference>
<dbReference type="Proteomes" id="UP000016646">
    <property type="component" value="Unassembled WGS sequence"/>
</dbReference>
<dbReference type="Proteomes" id="UP000016412">
    <property type="component" value="Unassembled WGS sequence"/>
</dbReference>
<dbReference type="Pfam" id="PF04221">
    <property type="entry name" value="RelB"/>
    <property type="match status" value="1"/>
</dbReference>
<evidence type="ECO:0000313" key="6">
    <source>
        <dbReference type="Proteomes" id="UP000016646"/>
    </source>
</evidence>
<protein>
    <submittedName>
        <fullName evidence="3">Addiction module antitoxin, RelB/DinJ family</fullName>
    </submittedName>
</protein>
<dbReference type="STRING" id="1125725.HMPREF1325_1022"/>
<dbReference type="EMBL" id="AUZJ01000039">
    <property type="protein sequence ID" value="ERF60556.1"/>
    <property type="molecule type" value="Genomic_DNA"/>
</dbReference>
<dbReference type="InterPro" id="IPR013321">
    <property type="entry name" value="Arc_rbn_hlx_hlx"/>
</dbReference>
<dbReference type="InterPro" id="IPR007337">
    <property type="entry name" value="RelB/DinJ"/>
</dbReference>
<evidence type="ECO:0000313" key="3">
    <source>
        <dbReference type="EMBL" id="ERF60556.1"/>
    </source>
</evidence>
<proteinExistence type="inferred from homology"/>
<dbReference type="PATRIC" id="fig|1125725.3.peg.1457"/>
<evidence type="ECO:0000256" key="1">
    <source>
        <dbReference type="ARBA" id="ARBA00010562"/>
    </source>
</evidence>
<dbReference type="NCBIfam" id="TIGR02384">
    <property type="entry name" value="RelB_DinJ"/>
    <property type="match status" value="1"/>
</dbReference>
<dbReference type="eggNOG" id="COG3077">
    <property type="taxonomic scope" value="Bacteria"/>
</dbReference>
<gene>
    <name evidence="4" type="ORF">HMPREF0860_2273</name>
    <name evidence="3" type="ORF">HMPREF1325_1022</name>
</gene>
<dbReference type="PIRSF" id="PIRSF003108">
    <property type="entry name" value="DinJ"/>
    <property type="match status" value="1"/>
</dbReference>